<dbReference type="GeneID" id="14882938"/>
<organism evidence="1 2">
    <name type="scientific">Entamoeba invadens IP1</name>
    <dbReference type="NCBI Taxonomy" id="370355"/>
    <lineage>
        <taxon>Eukaryota</taxon>
        <taxon>Amoebozoa</taxon>
        <taxon>Evosea</taxon>
        <taxon>Archamoebae</taxon>
        <taxon>Mastigamoebida</taxon>
        <taxon>Entamoebidae</taxon>
        <taxon>Entamoeba</taxon>
    </lineage>
</organism>
<reference evidence="1 2" key="1">
    <citation type="submission" date="2012-10" db="EMBL/GenBank/DDBJ databases">
        <authorList>
            <person name="Zafar N."/>
            <person name="Inman J."/>
            <person name="Hall N."/>
            <person name="Lorenzi H."/>
            <person name="Caler E."/>
        </authorList>
    </citation>
    <scope>NUCLEOTIDE SEQUENCE [LARGE SCALE GENOMIC DNA]</scope>
    <source>
        <strain evidence="1 2">IP1</strain>
    </source>
</reference>
<sequence length="1522" mass="168672">MGFCFLYFVSLVFGSCDVSYDSSSNCAYATDLLLCSGEAIIDAVHSIVCENGFKDTQLDNVTFLSDEKIVINSGAFMNTPLKEITVKNVITYIGHSAFQNCTKLSAFPKSYGIEFIGNMSFAYCTSLTHIEFSNNLMKVGGYTFMASGMKTFSFRHFSFKDGIFKDCKELETVNMYEVIEISAFTFQGCTKLKYLINSKYITIILSYAFDGCVNLHDFVFSRTTLVDVFAFRNSGIRAVITRASYSQFYNNAFEGCKELQIVENRVAIYISANAFSGCTSLTHVNFPLVKSISSNAFQGCTSLREVDFPSLSNSVSQNAFENSGLTHFTFVKNVVVESNAFKNCRHLESVDLGSIYNIGESVFEGCTSLKTVKGIENVTQFRKNCFKSTALEDVSLLKTTTLREYAFDNCTSLKHFKLKNVKTLPTGVFRGCTSLEEIEGLSAVTQIQEESLAGTNITFLKLSKSVTYGVGAFSNSKSLTFVDVGDVTVIPDSMFKGCTSLRSVDGFERITEFGENSFEDTGLTQIVLNNAMYHSGVFRNNKQLTSVDLNGTTSIMSYMFSGCNKLSVIEGIEELISIDEGGLQNTAIPSFICGEHFTTLGKYALSGSSIESASLNSATALTNGYEFNGCSQLKKVDLCGHTDIKTHSFDGCEVLDTIIGLESVITFGEYSLSGTALTNYTMMTSSVYPEGVFKDCKHLISVELNGHVTLSDSIFKGCSSLVNINGIDSVTSFGNYSLSGVPLTEFVMRSNVVYGDGLFSNCLRLNRIDLGGIATLPKYFLFGCNELVTLTGIESLINLSEYSLSGCVKIGDYSFIKGITSFGEYSMSNTGLTQLVLTPSVVYAGGVFSNNHLLESVDFSGIKETTDFMFSNCSKLHILTNTDSLVSIGVHSFSLCESLESFTFPHTLVTLGDYSFKQSGIQSVSLVANATYGVGVFQECLMLNSVDINNSTTISDFMFSGCVSLNRVENTPMLLYIGDSAFSNCTALTSIDLLDNTIDVHDYAFSNTGFNEAKLFPHHNYGDGVYSNCHSLKTVDINLAERIPKLMFFNCSTLANVTHTESIYYISEFAFVGCPLLVRIHLLNVTSIGKKVFSDEMKTIYYHGVSIPICVSDSLPLQTNVFVTKEYVSDYLCNAYTFHLECNKTQLIEENTFRCLPCPTNMSSLDGVNDECIFDMTTCLQYNKNCLLCLSNYCDLCDDTTYFNEYTCWKYNCGKTGTFYQGDCVQKCTNGSVNVGIECKPPCTDGYERIGGECFPVCTNTEERVGNACVARCPREEVRINGICSPRCPQDKQRAGDVCIDYCDNEYEVIDGFCWPKCKGDKTVRYNGVCVTECLKDEERVNGLCMKACKKNEVRIGFVCKQVCKYTEERINGTCTLKCKENEERVDMTCYPKCDANHTLVNHLCVLTCQEDETLIFGQCYPKCTIYEYRVNTRCVANCTEDRFFNGNFCELYCKGNTVFSNGECLKNPCKRNQFYYNVGCKECNKSYQQPCIDSECYQCTAQKSSAVMICVLFTLLLLTAF</sequence>
<dbReference type="InterPro" id="IPR032675">
    <property type="entry name" value="LRR_dom_sf"/>
</dbReference>
<gene>
    <name evidence="1" type="ORF">EIN_500750</name>
</gene>
<dbReference type="PANTHER" id="PTHR45661:SF3">
    <property type="entry name" value="IG-LIKE DOMAIN-CONTAINING PROTEIN"/>
    <property type="match status" value="1"/>
</dbReference>
<dbReference type="PANTHER" id="PTHR45661">
    <property type="entry name" value="SURFACE ANTIGEN"/>
    <property type="match status" value="1"/>
</dbReference>
<dbReference type="EMBL" id="KB207197">
    <property type="protein sequence ID" value="ELP83967.1"/>
    <property type="molecule type" value="Genomic_DNA"/>
</dbReference>
<dbReference type="KEGG" id="eiv:EIN_500750"/>
<dbReference type="OrthoDB" id="10268124at2759"/>
<dbReference type="InterPro" id="IPR026906">
    <property type="entry name" value="LRR_5"/>
</dbReference>
<evidence type="ECO:0000313" key="2">
    <source>
        <dbReference type="Proteomes" id="UP000014680"/>
    </source>
</evidence>
<protein>
    <submittedName>
        <fullName evidence="1">Uncharacterized protein</fullName>
    </submittedName>
</protein>
<dbReference type="VEuPathDB" id="AmoebaDB:EIN_500750"/>
<accession>L7FK34</accession>
<dbReference type="Proteomes" id="UP000014680">
    <property type="component" value="Unassembled WGS sequence"/>
</dbReference>
<dbReference type="InterPro" id="IPR053139">
    <property type="entry name" value="Surface_bspA-like"/>
</dbReference>
<dbReference type="Pfam" id="PF13306">
    <property type="entry name" value="LRR_5"/>
    <property type="match status" value="6"/>
</dbReference>
<evidence type="ECO:0000313" key="1">
    <source>
        <dbReference type="EMBL" id="ELP83967.1"/>
    </source>
</evidence>
<keyword evidence="2" id="KW-1185">Reference proteome</keyword>
<dbReference type="RefSeq" id="XP_004183313.1">
    <property type="nucleotide sequence ID" value="XM_004183265.1"/>
</dbReference>
<proteinExistence type="predicted"/>
<name>L7FK34_ENTIV</name>
<dbReference type="SUPFAM" id="SSF52058">
    <property type="entry name" value="L domain-like"/>
    <property type="match status" value="3"/>
</dbReference>
<dbReference type="Gene3D" id="3.80.10.10">
    <property type="entry name" value="Ribonuclease Inhibitor"/>
    <property type="match status" value="7"/>
</dbReference>